<feature type="transmembrane region" description="Helical" evidence="10">
    <location>
        <begin position="209"/>
        <end position="232"/>
    </location>
</feature>
<feature type="transmembrane region" description="Helical" evidence="10">
    <location>
        <begin position="387"/>
        <end position="407"/>
    </location>
</feature>
<feature type="transmembrane region" description="Helical" evidence="10">
    <location>
        <begin position="453"/>
        <end position="477"/>
    </location>
</feature>
<dbReference type="PANTHER" id="PTHR10408:SF10">
    <property type="entry name" value="STEROL O-ACYLTRANSFERASE 2"/>
    <property type="match status" value="1"/>
</dbReference>
<feature type="transmembrane region" description="Helical" evidence="10">
    <location>
        <begin position="361"/>
        <end position="381"/>
    </location>
</feature>
<evidence type="ECO:0000313" key="11">
    <source>
        <dbReference type="EMBL" id="KAK1796425.1"/>
    </source>
</evidence>
<protein>
    <recommendedName>
        <fullName evidence="13">O-acyltransferase</fullName>
    </recommendedName>
</protein>
<keyword evidence="6 10" id="KW-1133">Transmembrane helix</keyword>
<evidence type="ECO:0000313" key="12">
    <source>
        <dbReference type="Proteomes" id="UP001239994"/>
    </source>
</evidence>
<feature type="transmembrane region" description="Helical" evidence="10">
    <location>
        <begin position="287"/>
        <end position="310"/>
    </location>
</feature>
<organism evidence="11 12">
    <name type="scientific">Electrophorus voltai</name>
    <dbReference type="NCBI Taxonomy" id="2609070"/>
    <lineage>
        <taxon>Eukaryota</taxon>
        <taxon>Metazoa</taxon>
        <taxon>Chordata</taxon>
        <taxon>Craniata</taxon>
        <taxon>Vertebrata</taxon>
        <taxon>Euteleostomi</taxon>
        <taxon>Actinopterygii</taxon>
        <taxon>Neopterygii</taxon>
        <taxon>Teleostei</taxon>
        <taxon>Ostariophysi</taxon>
        <taxon>Gymnotiformes</taxon>
        <taxon>Gymnotoidei</taxon>
        <taxon>Gymnotidae</taxon>
        <taxon>Electrophorus</taxon>
    </lineage>
</organism>
<keyword evidence="12" id="KW-1185">Reference proteome</keyword>
<keyword evidence="5" id="KW-0256">Endoplasmic reticulum</keyword>
<proteinExistence type="inferred from homology"/>
<feature type="transmembrane region" description="Helical" evidence="10">
    <location>
        <begin position="239"/>
        <end position="267"/>
    </location>
</feature>
<comment type="similarity">
    <text evidence="2">Belongs to the membrane-bound acyltransferase family. Sterol o-acyltransferase subfamily.</text>
</comment>
<dbReference type="GO" id="GO:0000062">
    <property type="term" value="F:fatty-acyl-CoA binding"/>
    <property type="evidence" value="ECO:0007669"/>
    <property type="project" value="TreeGrafter"/>
</dbReference>
<dbReference type="GO" id="GO:0033344">
    <property type="term" value="P:cholesterol efflux"/>
    <property type="evidence" value="ECO:0007669"/>
    <property type="project" value="TreeGrafter"/>
</dbReference>
<dbReference type="GO" id="GO:0008203">
    <property type="term" value="P:cholesterol metabolic process"/>
    <property type="evidence" value="ECO:0007669"/>
    <property type="project" value="TreeGrafter"/>
</dbReference>
<dbReference type="GO" id="GO:0034736">
    <property type="term" value="F:cholesterol O-acyltransferase activity"/>
    <property type="evidence" value="ECO:0007669"/>
    <property type="project" value="TreeGrafter"/>
</dbReference>
<evidence type="ECO:0000256" key="7">
    <source>
        <dbReference type="ARBA" id="ARBA00023136"/>
    </source>
</evidence>
<evidence type="ECO:0000256" key="2">
    <source>
        <dbReference type="ARBA" id="ARBA00009010"/>
    </source>
</evidence>
<dbReference type="InterPro" id="IPR004299">
    <property type="entry name" value="MBOAT_fam"/>
</dbReference>
<evidence type="ECO:0000256" key="4">
    <source>
        <dbReference type="ARBA" id="ARBA00022692"/>
    </source>
</evidence>
<evidence type="ECO:0000256" key="5">
    <source>
        <dbReference type="ARBA" id="ARBA00022824"/>
    </source>
</evidence>
<dbReference type="EMBL" id="JAROKS010000015">
    <property type="protein sequence ID" value="KAK1796425.1"/>
    <property type="molecule type" value="Genomic_DNA"/>
</dbReference>
<feature type="transmembrane region" description="Helical" evidence="10">
    <location>
        <begin position="160"/>
        <end position="189"/>
    </location>
</feature>
<keyword evidence="3" id="KW-0808">Transferase</keyword>
<dbReference type="PANTHER" id="PTHR10408">
    <property type="entry name" value="STEROL O-ACYLTRANSFERASE"/>
    <property type="match status" value="1"/>
</dbReference>
<dbReference type="Pfam" id="PF03062">
    <property type="entry name" value="MBOAT"/>
    <property type="match status" value="1"/>
</dbReference>
<evidence type="ECO:0000256" key="1">
    <source>
        <dbReference type="ARBA" id="ARBA00004477"/>
    </source>
</evidence>
<dbReference type="GO" id="GO:0005789">
    <property type="term" value="C:endoplasmic reticulum membrane"/>
    <property type="evidence" value="ECO:0007669"/>
    <property type="project" value="UniProtKB-SubCell"/>
</dbReference>
<evidence type="ECO:0000256" key="9">
    <source>
        <dbReference type="SAM" id="MobiDB-lite"/>
    </source>
</evidence>
<keyword evidence="4 10" id="KW-0812">Transmembrane</keyword>
<sequence length="548" mass="63636">MATNSTNSNVVHRSNVQGFHSNPSPRENGSVRQDANHIEEAQQLARHVERMKAEVTEQVMAQMSEVLEKAFTDSLQSLSQSIYSGTDPTHSHANANVRRHRMEDGKVFVARQSILDELFEISHIRTIYHMFIAALFLFIISTLTVDYIDQGRLVLEFDLFFYAFGQLGTVIWAWTIMFVYTLLVLYYILSQWGHLYHYSQWKMTVSVTSAVALLMAQIGMLGYFPVHVVLLYQLPPASCIIVILEQIFGCLFYLYFILVRLCIPVFMNDKNLPFSTRTLVLAMFHSTLPGMLMLLLVFFAFLHCWLNAFAEIMRFADRMFYKDWWNSTSFANYYRTWNIVVHDWLYYYAYRDFLWLSGHRFRSVATLSVFAVSAFVHEYAITMSFGFFYPVMFCLFAVIGVVFNFTLNDKLQSPVWNIIMWICLFIGQGVQVCLYCLEWYAQVHCPRTGVRFLNHHAAILLLSLPFTACFRVCTALIRSWLISTSKRWVMGQFRLAGFLPDLLEKIPNGQLHVAHLPLAHLMNAFELVEQNGKRVLLAFCISIFLEHQ</sequence>
<feature type="transmembrane region" description="Helical" evidence="10">
    <location>
        <begin position="419"/>
        <end position="441"/>
    </location>
</feature>
<evidence type="ECO:0000256" key="8">
    <source>
        <dbReference type="ARBA" id="ARBA00023315"/>
    </source>
</evidence>
<accession>A0AAD9DV14</accession>
<dbReference type="Proteomes" id="UP001239994">
    <property type="component" value="Unassembled WGS sequence"/>
</dbReference>
<evidence type="ECO:0000256" key="3">
    <source>
        <dbReference type="ARBA" id="ARBA00022679"/>
    </source>
</evidence>
<dbReference type="AlphaFoldDB" id="A0AAD9DV14"/>
<evidence type="ECO:0000256" key="10">
    <source>
        <dbReference type="SAM" id="Phobius"/>
    </source>
</evidence>
<feature type="transmembrane region" description="Helical" evidence="10">
    <location>
        <begin position="127"/>
        <end position="148"/>
    </location>
</feature>
<reference evidence="11" key="1">
    <citation type="submission" date="2023-03" db="EMBL/GenBank/DDBJ databases">
        <title>Electrophorus voltai genome.</title>
        <authorList>
            <person name="Bian C."/>
        </authorList>
    </citation>
    <scope>NUCLEOTIDE SEQUENCE</scope>
    <source>
        <strain evidence="11">CB-2022</strain>
        <tissue evidence="11">Muscle</tissue>
    </source>
</reference>
<gene>
    <name evidence="11" type="ORF">P4O66_009474</name>
</gene>
<dbReference type="InterPro" id="IPR014371">
    <property type="entry name" value="Oat_ACAT_DAG_ARE"/>
</dbReference>
<keyword evidence="8" id="KW-0012">Acyltransferase</keyword>
<evidence type="ECO:0000256" key="6">
    <source>
        <dbReference type="ARBA" id="ARBA00022989"/>
    </source>
</evidence>
<name>A0AAD9DV14_9TELE</name>
<comment type="subcellular location">
    <subcellularLocation>
        <location evidence="1">Endoplasmic reticulum membrane</location>
        <topology evidence="1">Multi-pass membrane protein</topology>
    </subcellularLocation>
</comment>
<keyword evidence="7 10" id="KW-0472">Membrane</keyword>
<feature type="region of interest" description="Disordered" evidence="9">
    <location>
        <begin position="1"/>
        <end position="33"/>
    </location>
</feature>
<comment type="caution">
    <text evidence="11">The sequence shown here is derived from an EMBL/GenBank/DDBJ whole genome shotgun (WGS) entry which is preliminary data.</text>
</comment>
<evidence type="ECO:0008006" key="13">
    <source>
        <dbReference type="Google" id="ProtNLM"/>
    </source>
</evidence>
<dbReference type="GO" id="GO:0015485">
    <property type="term" value="F:cholesterol binding"/>
    <property type="evidence" value="ECO:0007669"/>
    <property type="project" value="TreeGrafter"/>
</dbReference>